<evidence type="ECO:0000313" key="1">
    <source>
        <dbReference type="EMBL" id="QHT19716.1"/>
    </source>
</evidence>
<organism evidence="1">
    <name type="scientific">viral metagenome</name>
    <dbReference type="NCBI Taxonomy" id="1070528"/>
    <lineage>
        <taxon>unclassified sequences</taxon>
        <taxon>metagenomes</taxon>
        <taxon>organismal metagenomes</taxon>
    </lineage>
</organism>
<sequence length="46" mass="5424">MSITRRRRTMCKHPGKKTSGTCKMKYCRCKCKVCRKGRKTRKMRGG</sequence>
<dbReference type="AlphaFoldDB" id="A0A6C0DRZ7"/>
<name>A0A6C0DRZ7_9ZZZZ</name>
<protein>
    <submittedName>
        <fullName evidence="1">Uncharacterized protein</fullName>
    </submittedName>
</protein>
<reference evidence="1" key="1">
    <citation type="journal article" date="2020" name="Nature">
        <title>Giant virus diversity and host interactions through global metagenomics.</title>
        <authorList>
            <person name="Schulz F."/>
            <person name="Roux S."/>
            <person name="Paez-Espino D."/>
            <person name="Jungbluth S."/>
            <person name="Walsh D.A."/>
            <person name="Denef V.J."/>
            <person name="McMahon K.D."/>
            <person name="Konstantinidis K.T."/>
            <person name="Eloe-Fadrosh E.A."/>
            <person name="Kyrpides N.C."/>
            <person name="Woyke T."/>
        </authorList>
    </citation>
    <scope>NUCLEOTIDE SEQUENCE</scope>
    <source>
        <strain evidence="1">GVMAG-M-3300023174-5</strain>
    </source>
</reference>
<proteinExistence type="predicted"/>
<accession>A0A6C0DRZ7</accession>
<dbReference type="EMBL" id="MN739668">
    <property type="protein sequence ID" value="QHT19716.1"/>
    <property type="molecule type" value="Genomic_DNA"/>
</dbReference>